<evidence type="ECO:0000256" key="2">
    <source>
        <dbReference type="ARBA" id="ARBA00022528"/>
    </source>
</evidence>
<keyword evidence="4" id="KW-0378">Hydrolase</keyword>
<feature type="active site" description="Tele-phosphohistidine intermediate" evidence="9">
    <location>
        <position position="165"/>
    </location>
</feature>
<evidence type="ECO:0000313" key="12">
    <source>
        <dbReference type="Proteomes" id="UP000825935"/>
    </source>
</evidence>
<feature type="binding site" evidence="10">
    <location>
        <position position="250"/>
    </location>
    <ligand>
        <name>substrate</name>
    </ligand>
</feature>
<dbReference type="OrthoDB" id="354304at2759"/>
<dbReference type="Proteomes" id="UP000825935">
    <property type="component" value="Chromosome 26"/>
</dbReference>
<proteinExistence type="inferred from homology"/>
<reference evidence="11" key="1">
    <citation type="submission" date="2021-08" db="EMBL/GenBank/DDBJ databases">
        <title>WGS assembly of Ceratopteris richardii.</title>
        <authorList>
            <person name="Marchant D.B."/>
            <person name="Chen G."/>
            <person name="Jenkins J."/>
            <person name="Shu S."/>
            <person name="Leebens-Mack J."/>
            <person name="Grimwood J."/>
            <person name="Schmutz J."/>
            <person name="Soltis P."/>
            <person name="Soltis D."/>
            <person name="Chen Z.-H."/>
        </authorList>
    </citation>
    <scope>NUCLEOTIDE SEQUENCE</scope>
    <source>
        <strain evidence="11">Whitten #5841</strain>
        <tissue evidence="11">Leaf</tissue>
    </source>
</reference>
<comment type="caution">
    <text evidence="11">The sequence shown here is derived from an EMBL/GenBank/DDBJ whole genome shotgun (WGS) entry which is preliminary data.</text>
</comment>
<dbReference type="PANTHER" id="PTHR48100:SF10">
    <property type="entry name" value="2-CARBOXY-D-ARABINITOL-1-PHOSPHATASE-RELATED"/>
    <property type="match status" value="1"/>
</dbReference>
<evidence type="ECO:0000313" key="11">
    <source>
        <dbReference type="EMBL" id="KAH7296784.1"/>
    </source>
</evidence>
<evidence type="ECO:0000256" key="5">
    <source>
        <dbReference type="ARBA" id="ARBA00022946"/>
    </source>
</evidence>
<dbReference type="PROSITE" id="PS00175">
    <property type="entry name" value="PG_MUTASE"/>
    <property type="match status" value="1"/>
</dbReference>
<evidence type="ECO:0000256" key="4">
    <source>
        <dbReference type="ARBA" id="ARBA00022801"/>
    </source>
</evidence>
<evidence type="ECO:0000256" key="9">
    <source>
        <dbReference type="PIRSR" id="PIRSR613078-1"/>
    </source>
</evidence>
<dbReference type="SUPFAM" id="SSF53254">
    <property type="entry name" value="Phosphoglycerate mutase-like"/>
    <property type="match status" value="2"/>
</dbReference>
<keyword evidence="3" id="KW-0934">Plastid</keyword>
<dbReference type="SMART" id="SM00855">
    <property type="entry name" value="PGAM"/>
    <property type="match status" value="2"/>
</dbReference>
<evidence type="ECO:0000256" key="3">
    <source>
        <dbReference type="ARBA" id="ARBA00022640"/>
    </source>
</evidence>
<accession>A0A8T2RLU1</accession>
<keyword evidence="12" id="KW-1185">Reference proteome</keyword>
<dbReference type="InterPro" id="IPR029033">
    <property type="entry name" value="His_PPase_superfam"/>
</dbReference>
<feature type="binding site" evidence="10">
    <location>
        <begin position="164"/>
        <end position="171"/>
    </location>
    <ligand>
        <name>substrate</name>
    </ligand>
</feature>
<evidence type="ECO:0000256" key="7">
    <source>
        <dbReference type="ARBA" id="ARBA00052441"/>
    </source>
</evidence>
<keyword evidence="5" id="KW-0809">Transit peptide</keyword>
<gene>
    <name evidence="11" type="ORF">KP509_26G038700</name>
</gene>
<evidence type="ECO:0000256" key="1">
    <source>
        <dbReference type="ARBA" id="ARBA00004470"/>
    </source>
</evidence>
<dbReference type="InterPro" id="IPR050275">
    <property type="entry name" value="PGM_Phosphatase"/>
</dbReference>
<dbReference type="InterPro" id="IPR013078">
    <property type="entry name" value="His_Pase_superF_clade-1"/>
</dbReference>
<evidence type="ECO:0000256" key="6">
    <source>
        <dbReference type="ARBA" id="ARBA00038362"/>
    </source>
</evidence>
<dbReference type="AlphaFoldDB" id="A0A8T2RLU1"/>
<comment type="subcellular location">
    <subcellularLocation>
        <location evidence="1">Plastid</location>
        <location evidence="1">Chloroplast stroma</location>
    </subcellularLocation>
</comment>
<sequence length="611" mass="66493">MNFTCNACCYGRSDVLIPAVSASHFHSFHSPSPSLLDRELIANVKCSYSCGLTGSCLLRERKTCPDCKTLSSVKSILGAGVWGRKRGGALLFQASLLPNSNGSTVGDLRKNVNRAYGPNLAEVIVTGSDQATDKASKMPVRPIVVPELPTLPSIPAPKRVVLVRHGQSTWNAEGRIQGSSDFAVLTAKGEIQAETSRQMLLSDFFDVCFYSPLARAKRTAEIIWGERTEPMISIHDLREIDLYGFQGLMKNEGKERYGDAYRTWQVDAANFLIDGHYPVRELWARAHKCWDEILRHEGQSILVVAHNAVNQALVATATGLGPHYFRQLLQSNCGVSVLDFSPQIGSDGPPYVCLDRLNQTPSPPVAAEQGSGRKAGYRVILVCHGATETSVEKRFPASADEPLNMLGVIQAQKTAELLLDVTVNSVLCSPQPNARRTAKAIVEVQEAADCLGADCVPRYVEENQLEELADLDWGQWKGQIPTEVVPQGRWQDAIQHVDNGGESIAEFWKRAGHAWKGVLDHLKSLDAAPSSQTKNVVVVAHEVIHTAMIGHCLGLTPASIGTFHVDTGSISVVDLPDGPSGRGVVRCLNYTAHLGRWAVPITLPTLADEDF</sequence>
<feature type="binding site" evidence="10">
    <location>
        <position position="215"/>
    </location>
    <ligand>
        <name>substrate</name>
    </ligand>
</feature>
<dbReference type="Pfam" id="PF00300">
    <property type="entry name" value="His_Phos_1"/>
    <property type="match status" value="2"/>
</dbReference>
<dbReference type="EC" id="3.1.3.63" evidence="8"/>
<dbReference type="OMA" id="HDAVNKT"/>
<dbReference type="GO" id="GO:0009570">
    <property type="term" value="C:chloroplast stroma"/>
    <property type="evidence" value="ECO:0007669"/>
    <property type="project" value="UniProtKB-SubCell"/>
</dbReference>
<dbReference type="PANTHER" id="PTHR48100">
    <property type="entry name" value="BROAD-SPECIFICITY PHOSPHATASE YOR283W-RELATED"/>
    <property type="match status" value="1"/>
</dbReference>
<dbReference type="GO" id="GO:0047538">
    <property type="term" value="F:2-carboxy-D-arabinitol-1-phosphatase activity"/>
    <property type="evidence" value="ECO:0007669"/>
    <property type="project" value="UniProtKB-EC"/>
</dbReference>
<dbReference type="CDD" id="cd07067">
    <property type="entry name" value="HP_PGM_like"/>
    <property type="match status" value="2"/>
</dbReference>
<name>A0A8T2RLU1_CERRI</name>
<comment type="catalytic activity">
    <reaction evidence="7">
        <text>2-carboxy-D-arabinitol 1-phosphate + H2O = 2-carboxy-D-arabinitol + phosphate</text>
        <dbReference type="Rhea" id="RHEA:17837"/>
        <dbReference type="ChEBI" id="CHEBI:15377"/>
        <dbReference type="ChEBI" id="CHEBI:43474"/>
        <dbReference type="ChEBI" id="CHEBI:58008"/>
        <dbReference type="ChEBI" id="CHEBI:58185"/>
        <dbReference type="EC" id="3.1.3.63"/>
    </reaction>
</comment>
<protein>
    <recommendedName>
        <fullName evidence="8">2-carboxy-D-arabinitol-1-phosphatase</fullName>
        <ecNumber evidence="8">3.1.3.63</ecNumber>
    </recommendedName>
</protein>
<dbReference type="InterPro" id="IPR001345">
    <property type="entry name" value="PG/BPGM_mutase_AS"/>
</dbReference>
<evidence type="ECO:0000256" key="10">
    <source>
        <dbReference type="PIRSR" id="PIRSR613078-2"/>
    </source>
</evidence>
<evidence type="ECO:0000256" key="8">
    <source>
        <dbReference type="ARBA" id="ARBA00066640"/>
    </source>
</evidence>
<dbReference type="Gene3D" id="3.40.50.1240">
    <property type="entry name" value="Phosphoglycerate mutase-like"/>
    <property type="match status" value="2"/>
</dbReference>
<keyword evidence="2" id="KW-0150">Chloroplast</keyword>
<feature type="active site" description="Proton donor/acceptor" evidence="9">
    <location>
        <position position="239"/>
    </location>
</feature>
<comment type="similarity">
    <text evidence="6">Belongs to the phosphoglycerate mutase family.</text>
</comment>
<dbReference type="FunFam" id="3.40.50.1240:FF:000018">
    <property type="entry name" value="Phosphoglycerate mutase"/>
    <property type="match status" value="1"/>
</dbReference>
<dbReference type="EMBL" id="CM035431">
    <property type="protein sequence ID" value="KAH7296784.1"/>
    <property type="molecule type" value="Genomic_DNA"/>
</dbReference>
<organism evidence="11 12">
    <name type="scientific">Ceratopteris richardii</name>
    <name type="common">Triangle waterfern</name>
    <dbReference type="NCBI Taxonomy" id="49495"/>
    <lineage>
        <taxon>Eukaryota</taxon>
        <taxon>Viridiplantae</taxon>
        <taxon>Streptophyta</taxon>
        <taxon>Embryophyta</taxon>
        <taxon>Tracheophyta</taxon>
        <taxon>Polypodiopsida</taxon>
        <taxon>Polypodiidae</taxon>
        <taxon>Polypodiales</taxon>
        <taxon>Pteridineae</taxon>
        <taxon>Pteridaceae</taxon>
        <taxon>Parkerioideae</taxon>
        <taxon>Ceratopteris</taxon>
    </lineage>
</organism>